<evidence type="ECO:0000313" key="2">
    <source>
        <dbReference type="Proteomes" id="UP000766629"/>
    </source>
</evidence>
<dbReference type="EMBL" id="JAHVJA010000030">
    <property type="protein sequence ID" value="MBY6142344.1"/>
    <property type="molecule type" value="Genomic_DNA"/>
</dbReference>
<dbReference type="Gene3D" id="2.60.120.10">
    <property type="entry name" value="Jelly Rolls"/>
    <property type="match status" value="1"/>
</dbReference>
<dbReference type="Proteomes" id="UP000766629">
    <property type="component" value="Unassembled WGS sequence"/>
</dbReference>
<proteinExistence type="predicted"/>
<evidence type="ECO:0008006" key="3">
    <source>
        <dbReference type="Google" id="ProtNLM"/>
    </source>
</evidence>
<name>A0ABS7NNU6_9RHOB</name>
<evidence type="ECO:0000313" key="1">
    <source>
        <dbReference type="EMBL" id="MBY6142344.1"/>
    </source>
</evidence>
<dbReference type="InterPro" id="IPR014710">
    <property type="entry name" value="RmlC-like_jellyroll"/>
</dbReference>
<gene>
    <name evidence="1" type="ORF">KUV26_23210</name>
</gene>
<organism evidence="1 2">
    <name type="scientific">Leisingera daeponensis</name>
    <dbReference type="NCBI Taxonomy" id="405746"/>
    <lineage>
        <taxon>Bacteria</taxon>
        <taxon>Pseudomonadati</taxon>
        <taxon>Pseudomonadota</taxon>
        <taxon>Alphaproteobacteria</taxon>
        <taxon>Rhodobacterales</taxon>
        <taxon>Roseobacteraceae</taxon>
        <taxon>Leisingera</taxon>
    </lineage>
</organism>
<comment type="caution">
    <text evidence="1">The sequence shown here is derived from an EMBL/GenBank/DDBJ whole genome shotgun (WGS) entry which is preliminary data.</text>
</comment>
<dbReference type="InterPro" id="IPR031723">
    <property type="entry name" value="DMSP_lyase"/>
</dbReference>
<accession>A0ABS7NNU6</accession>
<keyword evidence="2" id="KW-1185">Reference proteome</keyword>
<protein>
    <recommendedName>
        <fullName evidence="3">Cupin domain-containing protein</fullName>
    </recommendedName>
</protein>
<dbReference type="Pfam" id="PF16867">
    <property type="entry name" value="DMSP_lyase"/>
    <property type="match status" value="1"/>
</dbReference>
<reference evidence="1 2" key="1">
    <citation type="submission" date="2021-06" db="EMBL/GenBank/DDBJ databases">
        <title>50 bacteria genomes isolated from Dapeng, Shenzhen, China.</title>
        <authorList>
            <person name="Zheng W."/>
            <person name="Yu S."/>
            <person name="Huang Y."/>
        </authorList>
    </citation>
    <scope>NUCLEOTIDE SEQUENCE [LARGE SCALE GENOMIC DNA]</scope>
    <source>
        <strain evidence="1 2">DP1N14-2</strain>
    </source>
</reference>
<dbReference type="CDD" id="cd20282">
    <property type="entry name" value="cupin_DddQ"/>
    <property type="match status" value="1"/>
</dbReference>
<dbReference type="InterPro" id="IPR011051">
    <property type="entry name" value="RmlC_Cupin_sf"/>
</dbReference>
<dbReference type="RefSeq" id="WP_222510240.1">
    <property type="nucleotide sequence ID" value="NZ_JAHVJA010000030.1"/>
</dbReference>
<sequence length="198" mass="21868">MPARLLNELTQLAARTEGLAWFAARMQGLPMLEMQPYRLPVCKGIEELAYTSGRQASEATAPAVAALVSALPRLRWQQTYTEADGFSRDWLDNYGWINLISPEGLYQSDEIRLSIGYWGAGQQYGEHSHAPEETYLILAGKARFHSEGRPAQDAGPGDTIHHAPHQKHAIDMVPGPLLAAAFWRGDALLEKSDLGSRT</sequence>
<dbReference type="SUPFAM" id="SSF51182">
    <property type="entry name" value="RmlC-like cupins"/>
    <property type="match status" value="1"/>
</dbReference>